<protein>
    <submittedName>
        <fullName evidence="1">Uncharacterized protein</fullName>
    </submittedName>
</protein>
<sequence>MCYVAEEFANNKNWLEKCNGYRKEHILLIGKFLLAVPKSCTVPRQLPSNSAAGIVISNVDTFEFKRIHAGKNRYYVVTIN</sequence>
<dbReference type="AlphaFoldDB" id="A0A9D4REJ6"/>
<keyword evidence="2" id="KW-1185">Reference proteome</keyword>
<dbReference type="EMBL" id="JAIWYP010000002">
    <property type="protein sequence ID" value="KAH3865606.1"/>
    <property type="molecule type" value="Genomic_DNA"/>
</dbReference>
<gene>
    <name evidence="1" type="ORF">DPMN_028647</name>
</gene>
<accession>A0A9D4REJ6</accession>
<reference evidence="1" key="1">
    <citation type="journal article" date="2019" name="bioRxiv">
        <title>The Genome of the Zebra Mussel, Dreissena polymorpha: A Resource for Invasive Species Research.</title>
        <authorList>
            <person name="McCartney M.A."/>
            <person name="Auch B."/>
            <person name="Kono T."/>
            <person name="Mallez S."/>
            <person name="Zhang Y."/>
            <person name="Obille A."/>
            <person name="Becker A."/>
            <person name="Abrahante J.E."/>
            <person name="Garbe J."/>
            <person name="Badalamenti J.P."/>
            <person name="Herman A."/>
            <person name="Mangelson H."/>
            <person name="Liachko I."/>
            <person name="Sullivan S."/>
            <person name="Sone E.D."/>
            <person name="Koren S."/>
            <person name="Silverstein K.A.T."/>
            <person name="Beckman K.B."/>
            <person name="Gohl D.M."/>
        </authorList>
    </citation>
    <scope>NUCLEOTIDE SEQUENCE</scope>
    <source>
        <strain evidence="1">Duluth1</strain>
        <tissue evidence="1">Whole animal</tissue>
    </source>
</reference>
<comment type="caution">
    <text evidence="1">The sequence shown here is derived from an EMBL/GenBank/DDBJ whole genome shotgun (WGS) entry which is preliminary data.</text>
</comment>
<proteinExistence type="predicted"/>
<dbReference type="Proteomes" id="UP000828390">
    <property type="component" value="Unassembled WGS sequence"/>
</dbReference>
<evidence type="ECO:0000313" key="2">
    <source>
        <dbReference type="Proteomes" id="UP000828390"/>
    </source>
</evidence>
<organism evidence="1 2">
    <name type="scientific">Dreissena polymorpha</name>
    <name type="common">Zebra mussel</name>
    <name type="synonym">Mytilus polymorpha</name>
    <dbReference type="NCBI Taxonomy" id="45954"/>
    <lineage>
        <taxon>Eukaryota</taxon>
        <taxon>Metazoa</taxon>
        <taxon>Spiralia</taxon>
        <taxon>Lophotrochozoa</taxon>
        <taxon>Mollusca</taxon>
        <taxon>Bivalvia</taxon>
        <taxon>Autobranchia</taxon>
        <taxon>Heteroconchia</taxon>
        <taxon>Euheterodonta</taxon>
        <taxon>Imparidentia</taxon>
        <taxon>Neoheterodontei</taxon>
        <taxon>Myida</taxon>
        <taxon>Dreissenoidea</taxon>
        <taxon>Dreissenidae</taxon>
        <taxon>Dreissena</taxon>
    </lineage>
</organism>
<name>A0A9D4REJ6_DREPO</name>
<evidence type="ECO:0000313" key="1">
    <source>
        <dbReference type="EMBL" id="KAH3865606.1"/>
    </source>
</evidence>
<reference evidence="1" key="2">
    <citation type="submission" date="2020-11" db="EMBL/GenBank/DDBJ databases">
        <authorList>
            <person name="McCartney M.A."/>
            <person name="Auch B."/>
            <person name="Kono T."/>
            <person name="Mallez S."/>
            <person name="Becker A."/>
            <person name="Gohl D.M."/>
            <person name="Silverstein K.A.T."/>
            <person name="Koren S."/>
            <person name="Bechman K.B."/>
            <person name="Herman A."/>
            <person name="Abrahante J.E."/>
            <person name="Garbe J."/>
        </authorList>
    </citation>
    <scope>NUCLEOTIDE SEQUENCE</scope>
    <source>
        <strain evidence="1">Duluth1</strain>
        <tissue evidence="1">Whole animal</tissue>
    </source>
</reference>